<organism evidence="2">
    <name type="scientific">freshwater metagenome</name>
    <dbReference type="NCBI Taxonomy" id="449393"/>
    <lineage>
        <taxon>unclassified sequences</taxon>
        <taxon>metagenomes</taxon>
        <taxon>ecological metagenomes</taxon>
    </lineage>
</organism>
<dbReference type="InterPro" id="IPR036259">
    <property type="entry name" value="MFS_trans_sf"/>
</dbReference>
<feature type="transmembrane region" description="Helical" evidence="1">
    <location>
        <begin position="12"/>
        <end position="30"/>
    </location>
</feature>
<accession>A0A6J6RR89</accession>
<evidence type="ECO:0000256" key="1">
    <source>
        <dbReference type="SAM" id="Phobius"/>
    </source>
</evidence>
<keyword evidence="1" id="KW-1133">Transmembrane helix</keyword>
<sequence>MGSGANNTCRYLGAACGITLFVTIATHDGLAPAQLVQGWNHAVVSAVAITLLGALAVLVAGREPGSAHSAVVRPAR</sequence>
<name>A0A6J6RR89_9ZZZZ</name>
<protein>
    <submittedName>
        <fullName evidence="2">Unannotated protein</fullName>
    </submittedName>
</protein>
<dbReference type="AlphaFoldDB" id="A0A6J6RR89"/>
<dbReference type="EMBL" id="CAEZXR010000316">
    <property type="protein sequence ID" value="CAB4725040.1"/>
    <property type="molecule type" value="Genomic_DNA"/>
</dbReference>
<proteinExistence type="predicted"/>
<keyword evidence="1" id="KW-0812">Transmembrane</keyword>
<evidence type="ECO:0000313" key="2">
    <source>
        <dbReference type="EMBL" id="CAB4725040.1"/>
    </source>
</evidence>
<reference evidence="2" key="1">
    <citation type="submission" date="2020-05" db="EMBL/GenBank/DDBJ databases">
        <authorList>
            <person name="Chiriac C."/>
            <person name="Salcher M."/>
            <person name="Ghai R."/>
            <person name="Kavagutti S V."/>
        </authorList>
    </citation>
    <scope>NUCLEOTIDE SEQUENCE</scope>
</reference>
<feature type="transmembrane region" description="Helical" evidence="1">
    <location>
        <begin position="42"/>
        <end position="60"/>
    </location>
</feature>
<keyword evidence="1" id="KW-0472">Membrane</keyword>
<gene>
    <name evidence="2" type="ORF">UFOPK2579_02240</name>
</gene>
<dbReference type="SUPFAM" id="SSF103473">
    <property type="entry name" value="MFS general substrate transporter"/>
    <property type="match status" value="1"/>
</dbReference>